<sequence length="1066" mass="119259">MPARRHRNPRKPQHRPLATREKKPSHAGRSLKTKRGRDRVVDQGNDRDVETYSVCGVSFSARSVSSKLFREEEDLLVVPEFRFPRETDMEEGVMSSSVCDRLPGVSVGRQDSESCGESYRDAVRRGLRRSAGNLWLRTVVFTVATVVLASQVTCLQLSIDPNSGSVLILRDRRASTPSSDSVREFRECGGNLTALSRPARLYNPGYPKAYESNQLCRWVITADGDITLHFVNVEIEDSPGCEYVPCTTTIDVLIGPRQVSMGKMCGTITNRTITTNSTSVTVVFKSDESYEEKGFFLEFSADTGVAELSENACGDTFTADEGNVTSPGYPFEYPDNSSCWSLINVEPGRVIVMRFKVIALEFDETCAFDYVEIFDGSTEDSPSFGRFCGDSQKRILRSTSSSVLVHFKSDDLLSNRGFLLQYESNSGGIKALSFSRARSTRPSGLDCQLTRVTCVTFSMLCVGCVVASDSENGTVATPNYPNRYPASTHCLLDLEAPREAKVALRFVDFSLEPDANCTFDFVEIWDGHQDGWRSLGRLCGDKGEMKELVTSENRMRVKFYSDNFSEFRGFFANFYLVSAADKPEVEDAKTVIMRKNSLVPARELIEEISPDETVAGDDQRILKCIPKVPGSSVKWFKNETVLNGTMPLPHLYLVSPSTLWIRRMHSDLAGSYTCLVSTEDREAMATTLVVMAGTKPRSKCNVFFRKSPKDQEIPHGETAIMHCTAQAPQRPSSDVKISWLRNGLPFPTSSRYRDLGNGLVYISDAMPKDSAVYTCVATDRRNNCTVQESALLRVLPRVNIEEICGIPFVGRPNMSKPHVEHGKIVGGMDSLKGAYPWQVMFWTDLRKAFCGGSLVNDQWVLTASHCFKRDEIRIDEVEVRLGKYDQTVVEPQQVVTKIADVHFHPNFNVNTFDNDIALVQLADRVTFTDYILPVCLGESATIERDYFSSGDVQLGTVTGWGQLTESVNTLPRYLQEIRLPIIDHKTCQASTQYPVTRNMFCAGYKQEIVGDACKGDSGGPFVIQRKNRWYLIGIVSWGVGCGRKDHYGYYAKVSNYHSWIKEKILY</sequence>
<name>A0ACB8CSC7_DERSI</name>
<gene>
    <name evidence="1" type="ORF">HPB49_019222</name>
</gene>
<proteinExistence type="predicted"/>
<dbReference type="Proteomes" id="UP000821865">
    <property type="component" value="Chromosome 5"/>
</dbReference>
<evidence type="ECO:0000313" key="2">
    <source>
        <dbReference type="Proteomes" id="UP000821865"/>
    </source>
</evidence>
<protein>
    <submittedName>
        <fullName evidence="1">Uncharacterized protein</fullName>
    </submittedName>
</protein>
<reference evidence="1" key="1">
    <citation type="submission" date="2020-05" db="EMBL/GenBank/DDBJ databases">
        <title>Large-scale comparative analyses of tick genomes elucidate their genetic diversity and vector capacities.</title>
        <authorList>
            <person name="Jia N."/>
            <person name="Wang J."/>
            <person name="Shi W."/>
            <person name="Du L."/>
            <person name="Sun Y."/>
            <person name="Zhan W."/>
            <person name="Jiang J."/>
            <person name="Wang Q."/>
            <person name="Zhang B."/>
            <person name="Ji P."/>
            <person name="Sakyi L.B."/>
            <person name="Cui X."/>
            <person name="Yuan T."/>
            <person name="Jiang B."/>
            <person name="Yang W."/>
            <person name="Lam T.T.-Y."/>
            <person name="Chang Q."/>
            <person name="Ding S."/>
            <person name="Wang X."/>
            <person name="Zhu J."/>
            <person name="Ruan X."/>
            <person name="Zhao L."/>
            <person name="Wei J."/>
            <person name="Que T."/>
            <person name="Du C."/>
            <person name="Cheng J."/>
            <person name="Dai P."/>
            <person name="Han X."/>
            <person name="Huang E."/>
            <person name="Gao Y."/>
            <person name="Liu J."/>
            <person name="Shao H."/>
            <person name="Ye R."/>
            <person name="Li L."/>
            <person name="Wei W."/>
            <person name="Wang X."/>
            <person name="Wang C."/>
            <person name="Yang T."/>
            <person name="Huo Q."/>
            <person name="Li W."/>
            <person name="Guo W."/>
            <person name="Chen H."/>
            <person name="Zhou L."/>
            <person name="Ni X."/>
            <person name="Tian J."/>
            <person name="Zhou Y."/>
            <person name="Sheng Y."/>
            <person name="Liu T."/>
            <person name="Pan Y."/>
            <person name="Xia L."/>
            <person name="Li J."/>
            <person name="Zhao F."/>
            <person name="Cao W."/>
        </authorList>
    </citation>
    <scope>NUCLEOTIDE SEQUENCE</scope>
    <source>
        <strain evidence="1">Dsil-2018</strain>
    </source>
</reference>
<evidence type="ECO:0000313" key="1">
    <source>
        <dbReference type="EMBL" id="KAH7950064.1"/>
    </source>
</evidence>
<accession>A0ACB8CSC7</accession>
<dbReference type="EMBL" id="CM023474">
    <property type="protein sequence ID" value="KAH7950064.1"/>
    <property type="molecule type" value="Genomic_DNA"/>
</dbReference>
<organism evidence="1 2">
    <name type="scientific">Dermacentor silvarum</name>
    <name type="common">Tick</name>
    <dbReference type="NCBI Taxonomy" id="543639"/>
    <lineage>
        <taxon>Eukaryota</taxon>
        <taxon>Metazoa</taxon>
        <taxon>Ecdysozoa</taxon>
        <taxon>Arthropoda</taxon>
        <taxon>Chelicerata</taxon>
        <taxon>Arachnida</taxon>
        <taxon>Acari</taxon>
        <taxon>Parasitiformes</taxon>
        <taxon>Ixodida</taxon>
        <taxon>Ixodoidea</taxon>
        <taxon>Ixodidae</taxon>
        <taxon>Rhipicephalinae</taxon>
        <taxon>Dermacentor</taxon>
    </lineage>
</organism>
<comment type="caution">
    <text evidence="1">The sequence shown here is derived from an EMBL/GenBank/DDBJ whole genome shotgun (WGS) entry which is preliminary data.</text>
</comment>
<keyword evidence="2" id="KW-1185">Reference proteome</keyword>